<reference evidence="1 2" key="1">
    <citation type="journal article" date="2023" name="Life. Sci Alliance">
        <title>Evolutionary insights into 3D genome organization and epigenetic landscape of Vigna mungo.</title>
        <authorList>
            <person name="Junaid A."/>
            <person name="Singh B."/>
            <person name="Bhatia S."/>
        </authorList>
    </citation>
    <scope>NUCLEOTIDE SEQUENCE [LARGE SCALE GENOMIC DNA]</scope>
    <source>
        <strain evidence="1">Urdbean</strain>
    </source>
</reference>
<organism evidence="1 2">
    <name type="scientific">Vigna mungo</name>
    <name type="common">Black gram</name>
    <name type="synonym">Phaseolus mungo</name>
    <dbReference type="NCBI Taxonomy" id="3915"/>
    <lineage>
        <taxon>Eukaryota</taxon>
        <taxon>Viridiplantae</taxon>
        <taxon>Streptophyta</taxon>
        <taxon>Embryophyta</taxon>
        <taxon>Tracheophyta</taxon>
        <taxon>Spermatophyta</taxon>
        <taxon>Magnoliopsida</taxon>
        <taxon>eudicotyledons</taxon>
        <taxon>Gunneridae</taxon>
        <taxon>Pentapetalae</taxon>
        <taxon>rosids</taxon>
        <taxon>fabids</taxon>
        <taxon>Fabales</taxon>
        <taxon>Fabaceae</taxon>
        <taxon>Papilionoideae</taxon>
        <taxon>50 kb inversion clade</taxon>
        <taxon>NPAAA clade</taxon>
        <taxon>indigoferoid/millettioid clade</taxon>
        <taxon>Phaseoleae</taxon>
        <taxon>Vigna</taxon>
    </lineage>
</organism>
<sequence>MALNRWVISCTRQLWCNLGVPSSRRVVSFSNSWKEVWWFLVWLIKNSHPGDRFLNWGNVNFCSTCPSWIFDFGLMIWCSMCPSWSMRIFLQVNLFLQIDLGMHYFLYLNKCHSWLSGSALINSSGWRNNHYSWFLMRFSSHNCYTS</sequence>
<accession>A0AAQ3NTM9</accession>
<dbReference type="EMBL" id="CP144697">
    <property type="protein sequence ID" value="WVZ16020.1"/>
    <property type="molecule type" value="Genomic_DNA"/>
</dbReference>
<proteinExistence type="predicted"/>
<protein>
    <submittedName>
        <fullName evidence="1">Uncharacterized protein</fullName>
    </submittedName>
</protein>
<evidence type="ECO:0000313" key="1">
    <source>
        <dbReference type="EMBL" id="WVZ16020.1"/>
    </source>
</evidence>
<name>A0AAQ3NTM9_VIGMU</name>
<dbReference type="AlphaFoldDB" id="A0AAQ3NTM9"/>
<dbReference type="Proteomes" id="UP001374535">
    <property type="component" value="Chromosome 4"/>
</dbReference>
<evidence type="ECO:0000313" key="2">
    <source>
        <dbReference type="Proteomes" id="UP001374535"/>
    </source>
</evidence>
<gene>
    <name evidence="1" type="ORF">V8G54_013586</name>
</gene>
<keyword evidence="2" id="KW-1185">Reference proteome</keyword>